<name>A0A0E9UXH3_ANGAN</name>
<evidence type="ECO:0000313" key="1">
    <source>
        <dbReference type="EMBL" id="JAH69875.1"/>
    </source>
</evidence>
<sequence length="15" mass="1624">MTQQLCAVTVCVVTQ</sequence>
<reference evidence="1" key="1">
    <citation type="submission" date="2014-11" db="EMBL/GenBank/DDBJ databases">
        <authorList>
            <person name="Amaro Gonzalez C."/>
        </authorList>
    </citation>
    <scope>NUCLEOTIDE SEQUENCE</scope>
</reference>
<dbReference type="EMBL" id="GBXM01038702">
    <property type="protein sequence ID" value="JAH69875.1"/>
    <property type="molecule type" value="Transcribed_RNA"/>
</dbReference>
<proteinExistence type="predicted"/>
<organism evidence="1">
    <name type="scientific">Anguilla anguilla</name>
    <name type="common">European freshwater eel</name>
    <name type="synonym">Muraena anguilla</name>
    <dbReference type="NCBI Taxonomy" id="7936"/>
    <lineage>
        <taxon>Eukaryota</taxon>
        <taxon>Metazoa</taxon>
        <taxon>Chordata</taxon>
        <taxon>Craniata</taxon>
        <taxon>Vertebrata</taxon>
        <taxon>Euteleostomi</taxon>
        <taxon>Actinopterygii</taxon>
        <taxon>Neopterygii</taxon>
        <taxon>Teleostei</taxon>
        <taxon>Anguilliformes</taxon>
        <taxon>Anguillidae</taxon>
        <taxon>Anguilla</taxon>
    </lineage>
</organism>
<protein>
    <submittedName>
        <fullName evidence="1">Uncharacterized protein</fullName>
    </submittedName>
</protein>
<accession>A0A0E9UXH3</accession>
<reference evidence="1" key="2">
    <citation type="journal article" date="2015" name="Fish Shellfish Immunol.">
        <title>Early steps in the European eel (Anguilla anguilla)-Vibrio vulnificus interaction in the gills: Role of the RtxA13 toxin.</title>
        <authorList>
            <person name="Callol A."/>
            <person name="Pajuelo D."/>
            <person name="Ebbesson L."/>
            <person name="Teles M."/>
            <person name="MacKenzie S."/>
            <person name="Amaro C."/>
        </authorList>
    </citation>
    <scope>NUCLEOTIDE SEQUENCE</scope>
</reference>